<proteinExistence type="predicted"/>
<protein>
    <recommendedName>
        <fullName evidence="1">Mycothiol-dependent maleylpyruvate isomerase metal-binding domain-containing protein</fullName>
    </recommendedName>
</protein>
<gene>
    <name evidence="2" type="ORF">MNBD_ACTINO01-79</name>
</gene>
<sequence>MNEIVSDLAAEHDVLDAIVSSIADDAWCTRTPSEGWDVTDQIGHLTFFDQRATMAIVDREAFAADLANAATDIEAYMEGHLATARSSPPDRLISLWRSARADLLAALAPLEPRTRLPWYGPDMSARSFATARLMETWAHGQDVADALGAYREPTDRLAHIALLGVRTMGWSFTVNGFETPVESVHVDLAGPSGVRWTWHDDTSRNVVRGDAEEFCLVVTQRRHLQDTRLEVTGEVAEQWMHIAQAFAGPPGPGRTPGMFD</sequence>
<dbReference type="NCBIfam" id="TIGR03083">
    <property type="entry name" value="maleylpyruvate isomerase family mycothiol-dependent enzyme"/>
    <property type="match status" value="1"/>
</dbReference>
<dbReference type="AlphaFoldDB" id="A0A3B0T2Q1"/>
<name>A0A3B0T2Q1_9ZZZZ</name>
<organism evidence="2">
    <name type="scientific">hydrothermal vent metagenome</name>
    <dbReference type="NCBI Taxonomy" id="652676"/>
    <lineage>
        <taxon>unclassified sequences</taxon>
        <taxon>metagenomes</taxon>
        <taxon>ecological metagenomes</taxon>
    </lineage>
</organism>
<dbReference type="EMBL" id="UOEI01000631">
    <property type="protein sequence ID" value="VAW08712.1"/>
    <property type="molecule type" value="Genomic_DNA"/>
</dbReference>
<dbReference type="InterPro" id="IPR017517">
    <property type="entry name" value="Maleyloyr_isom"/>
</dbReference>
<dbReference type="NCBIfam" id="TIGR03084">
    <property type="entry name" value="TIGR03084 family metal-binding protein"/>
    <property type="match status" value="1"/>
</dbReference>
<dbReference type="InterPro" id="IPR024344">
    <property type="entry name" value="MDMPI_metal-binding"/>
</dbReference>
<evidence type="ECO:0000259" key="1">
    <source>
        <dbReference type="Pfam" id="PF11716"/>
    </source>
</evidence>
<dbReference type="InterPro" id="IPR017518">
    <property type="entry name" value="CHP03084"/>
</dbReference>
<accession>A0A3B0T2Q1</accession>
<evidence type="ECO:0000313" key="2">
    <source>
        <dbReference type="EMBL" id="VAW08712.1"/>
    </source>
</evidence>
<dbReference type="Pfam" id="PF11716">
    <property type="entry name" value="MDMPI_N"/>
    <property type="match status" value="1"/>
</dbReference>
<dbReference type="Gene3D" id="1.20.120.450">
    <property type="entry name" value="dinb family like domain"/>
    <property type="match status" value="1"/>
</dbReference>
<dbReference type="GO" id="GO:0046872">
    <property type="term" value="F:metal ion binding"/>
    <property type="evidence" value="ECO:0007669"/>
    <property type="project" value="InterPro"/>
</dbReference>
<reference evidence="2" key="1">
    <citation type="submission" date="2018-06" db="EMBL/GenBank/DDBJ databases">
        <authorList>
            <person name="Zhirakovskaya E."/>
        </authorList>
    </citation>
    <scope>NUCLEOTIDE SEQUENCE</scope>
</reference>
<feature type="domain" description="Mycothiol-dependent maleylpyruvate isomerase metal-binding" evidence="1">
    <location>
        <begin position="8"/>
        <end position="144"/>
    </location>
</feature>
<dbReference type="InterPro" id="IPR034660">
    <property type="entry name" value="DinB/YfiT-like"/>
</dbReference>
<dbReference type="SUPFAM" id="SSF109854">
    <property type="entry name" value="DinB/YfiT-like putative metalloenzymes"/>
    <property type="match status" value="1"/>
</dbReference>